<sequence>MYRDAALPDGVELSEIFGGPHGEKYSDLSLVKPGQIVKSITIRTGERVNGVGLQFADPQGVTTDLYHGVGGGDSNTLTLGDGEHVIGIEAHWGEYHSHTRVRYIKFTTNANNMIEGGTKTTKIGTDTASDGFQLGGFQGTFGKELDSVGAIWTRINATDDSDSSDSRDAWSF</sequence>
<dbReference type="Gene3D" id="2.100.10.30">
    <property type="entry name" value="Jacalin-like lectin domain"/>
    <property type="match status" value="1"/>
</dbReference>
<organism evidence="2 3">
    <name type="scientific">Phytophthora fragariaefolia</name>
    <dbReference type="NCBI Taxonomy" id="1490495"/>
    <lineage>
        <taxon>Eukaryota</taxon>
        <taxon>Sar</taxon>
        <taxon>Stramenopiles</taxon>
        <taxon>Oomycota</taxon>
        <taxon>Peronosporomycetes</taxon>
        <taxon>Peronosporales</taxon>
        <taxon>Peronosporaceae</taxon>
        <taxon>Phytophthora</taxon>
    </lineage>
</organism>
<dbReference type="AlphaFoldDB" id="A0A9W6Y8P1"/>
<dbReference type="InterPro" id="IPR036404">
    <property type="entry name" value="Jacalin-like_lectin_dom_sf"/>
</dbReference>
<gene>
    <name evidence="2" type="ORF">Pfra01_002331100</name>
</gene>
<dbReference type="SUPFAM" id="SSF51101">
    <property type="entry name" value="Mannose-binding lectins"/>
    <property type="match status" value="1"/>
</dbReference>
<dbReference type="PANTHER" id="PTHR46506">
    <property type="entry name" value="OS05G0143600 PROTEIN"/>
    <property type="match status" value="1"/>
</dbReference>
<proteinExistence type="predicted"/>
<comment type="caution">
    <text evidence="2">The sequence shown here is derived from an EMBL/GenBank/DDBJ whole genome shotgun (WGS) entry which is preliminary data.</text>
</comment>
<dbReference type="InterPro" id="IPR001229">
    <property type="entry name" value="Jacalin-like_lectin_dom"/>
</dbReference>
<evidence type="ECO:0000259" key="1">
    <source>
        <dbReference type="PROSITE" id="PS51752"/>
    </source>
</evidence>
<reference evidence="2" key="1">
    <citation type="submission" date="2023-04" db="EMBL/GenBank/DDBJ databases">
        <title>Phytophthora fragariaefolia NBRC 109709.</title>
        <authorList>
            <person name="Ichikawa N."/>
            <person name="Sato H."/>
            <person name="Tonouchi N."/>
        </authorList>
    </citation>
    <scope>NUCLEOTIDE SEQUENCE</scope>
    <source>
        <strain evidence="2">NBRC 109709</strain>
    </source>
</reference>
<dbReference type="Proteomes" id="UP001165121">
    <property type="component" value="Unassembled WGS sequence"/>
</dbReference>
<dbReference type="PROSITE" id="PS51752">
    <property type="entry name" value="JACALIN_LECTIN"/>
    <property type="match status" value="1"/>
</dbReference>
<keyword evidence="3" id="KW-1185">Reference proteome</keyword>
<dbReference type="SMART" id="SM00915">
    <property type="entry name" value="Jacalin"/>
    <property type="match status" value="1"/>
</dbReference>
<accession>A0A9W6Y8P1</accession>
<feature type="domain" description="Jacalin-type lectin" evidence="1">
    <location>
        <begin position="11"/>
        <end position="154"/>
    </location>
</feature>
<name>A0A9W6Y8P1_9STRA</name>
<dbReference type="Pfam" id="PF01419">
    <property type="entry name" value="Jacalin"/>
    <property type="match status" value="1"/>
</dbReference>
<dbReference type="OrthoDB" id="107091at2759"/>
<evidence type="ECO:0000313" key="2">
    <source>
        <dbReference type="EMBL" id="GMF55367.1"/>
    </source>
</evidence>
<evidence type="ECO:0000313" key="3">
    <source>
        <dbReference type="Proteomes" id="UP001165121"/>
    </source>
</evidence>
<dbReference type="EMBL" id="BSXT01003705">
    <property type="protein sequence ID" value="GMF55367.1"/>
    <property type="molecule type" value="Genomic_DNA"/>
</dbReference>
<protein>
    <submittedName>
        <fullName evidence="2">Unnamed protein product</fullName>
    </submittedName>
</protein>